<feature type="transmembrane region" description="Helical" evidence="2">
    <location>
        <begin position="479"/>
        <end position="503"/>
    </location>
</feature>
<reference evidence="3 4" key="1">
    <citation type="journal article" date="2012" name="BMC Genomics">
        <title>Comparative genomic analysis of human infective Trypanosoma cruzi lineages with the bat-restricted subspecies T. cruzi marinkellei.</title>
        <authorList>
            <person name="Franzen O."/>
            <person name="Talavera-Lopez C."/>
            <person name="Ochaya S."/>
            <person name="Butler C.E."/>
            <person name="Messenger L.A."/>
            <person name="Lewis M.D."/>
            <person name="Llewellyn M.S."/>
            <person name="Marinkelle C.J."/>
            <person name="Tyler K.M."/>
            <person name="Miles M.A."/>
            <person name="Andersson B."/>
        </authorList>
    </citation>
    <scope>NUCLEOTIDE SEQUENCE [LARGE SCALE GENOMIC DNA]</scope>
    <source>
        <strain evidence="3 4">B7</strain>
    </source>
</reference>
<sequence length="518" mass="57659">MRRGLCSTTMVARTLVSFGPCFTSRWHFSVGDGGAGRGVLSAVEMTPPPPRPAFYVPPEERDADDASLQFLHRKKQSADGRCVAKEVGAAVDSGKGGEIRRDPGQAFAPELPIRPSLARHYMDEKAAELASTSVYAGHHLVPEEPENPTRRLRVIKNATPEPKVAKVAPEVHFLRASRGESIFGVRDTLEGDENCKKDYVRGESGGDSGGNSAPRKRPLLQEMELDLRRLEYYQGTPQYQELLEEFRAKYDFSEKNNISGDSSSRSSSSSGGISGSDGGPIGGEAMERSYSQAEVKQGLQAQPIDYLRASKQLKVELNSGPRAYDPVTVMQKLGVMRFQGYAFPPTTELGKLRDSEGRELQSNMENHALRDYMCQNVSSTIKAQLAGGQDKHLLYRTLGIDAVQRRQVRAMLGDFDYADRQTAFHVMMSYPYTDWIHVFYVVLVGLALYELQARCGAYEFYDEYLGLDLRQVPRLKKPFLVGVTVMVIVVALFHPLLVASIATTRFYRIFMRRPIGPP</sequence>
<keyword evidence="2" id="KW-0472">Membrane</keyword>
<proteinExistence type="predicted"/>
<dbReference type="EMBL" id="AHKC01009445">
    <property type="protein sequence ID" value="EKF33066.1"/>
    <property type="molecule type" value="Genomic_DNA"/>
</dbReference>
<evidence type="ECO:0000256" key="2">
    <source>
        <dbReference type="SAM" id="Phobius"/>
    </source>
</evidence>
<feature type="compositionally biased region" description="Low complexity" evidence="1">
    <location>
        <begin position="258"/>
        <end position="271"/>
    </location>
</feature>
<evidence type="ECO:0000256" key="1">
    <source>
        <dbReference type="SAM" id="MobiDB-lite"/>
    </source>
</evidence>
<feature type="compositionally biased region" description="Gly residues" evidence="1">
    <location>
        <begin position="272"/>
        <end position="282"/>
    </location>
</feature>
<feature type="region of interest" description="Disordered" evidence="1">
    <location>
        <begin position="196"/>
        <end position="218"/>
    </location>
</feature>
<keyword evidence="2" id="KW-0812">Transmembrane</keyword>
<accession>K2NDS0</accession>
<name>K2NDS0_TRYCR</name>
<dbReference type="OrthoDB" id="271210at2759"/>
<protein>
    <recommendedName>
        <fullName evidence="5">Transmembrane protein</fullName>
    </recommendedName>
</protein>
<evidence type="ECO:0000313" key="4">
    <source>
        <dbReference type="Proteomes" id="UP000007350"/>
    </source>
</evidence>
<gene>
    <name evidence="3" type="ORF">MOQ_003073</name>
</gene>
<evidence type="ECO:0000313" key="3">
    <source>
        <dbReference type="EMBL" id="EKF33066.1"/>
    </source>
</evidence>
<feature type="region of interest" description="Disordered" evidence="1">
    <location>
        <begin position="254"/>
        <end position="294"/>
    </location>
</feature>
<keyword evidence="4" id="KW-1185">Reference proteome</keyword>
<organism evidence="3 4">
    <name type="scientific">Trypanosoma cruzi marinkellei</name>
    <dbReference type="NCBI Taxonomy" id="85056"/>
    <lineage>
        <taxon>Eukaryota</taxon>
        <taxon>Discoba</taxon>
        <taxon>Euglenozoa</taxon>
        <taxon>Kinetoplastea</taxon>
        <taxon>Metakinetoplastina</taxon>
        <taxon>Trypanosomatida</taxon>
        <taxon>Trypanosomatidae</taxon>
        <taxon>Trypanosoma</taxon>
        <taxon>Schizotrypanum</taxon>
    </lineage>
</organism>
<comment type="caution">
    <text evidence="3">The sequence shown here is derived from an EMBL/GenBank/DDBJ whole genome shotgun (WGS) entry which is preliminary data.</text>
</comment>
<keyword evidence="2" id="KW-1133">Transmembrane helix</keyword>
<evidence type="ECO:0008006" key="5">
    <source>
        <dbReference type="Google" id="ProtNLM"/>
    </source>
</evidence>
<dbReference type="AlphaFoldDB" id="K2NDS0"/>
<dbReference type="Proteomes" id="UP000007350">
    <property type="component" value="Unassembled WGS sequence"/>
</dbReference>